<evidence type="ECO:0000313" key="2">
    <source>
        <dbReference type="EMBL" id="HGY56394.1"/>
    </source>
</evidence>
<dbReference type="PANTHER" id="PTHR42831">
    <property type="entry name" value="FE-S PROTEIN MATURATION AUXILIARY FACTOR YITW"/>
    <property type="match status" value="1"/>
</dbReference>
<organism evidence="2">
    <name type="scientific">Caldithrix abyssi</name>
    <dbReference type="NCBI Taxonomy" id="187145"/>
    <lineage>
        <taxon>Bacteria</taxon>
        <taxon>Pseudomonadati</taxon>
        <taxon>Calditrichota</taxon>
        <taxon>Calditrichia</taxon>
        <taxon>Calditrichales</taxon>
        <taxon>Calditrichaceae</taxon>
        <taxon>Caldithrix</taxon>
    </lineage>
</organism>
<evidence type="ECO:0000259" key="1">
    <source>
        <dbReference type="Pfam" id="PF01883"/>
    </source>
</evidence>
<name>A0A7V4U3X1_CALAY</name>
<reference evidence="2" key="1">
    <citation type="journal article" date="2020" name="mSystems">
        <title>Genome- and Community-Level Interaction Insights into Carbon Utilization and Element Cycling Functions of Hydrothermarchaeota in Hydrothermal Sediment.</title>
        <authorList>
            <person name="Zhou Z."/>
            <person name="Liu Y."/>
            <person name="Xu W."/>
            <person name="Pan J."/>
            <person name="Luo Z.H."/>
            <person name="Li M."/>
        </authorList>
    </citation>
    <scope>NUCLEOTIDE SEQUENCE [LARGE SCALE GENOMIC DNA]</scope>
    <source>
        <strain evidence="2">HyVt-577</strain>
    </source>
</reference>
<dbReference type="InterPro" id="IPR034904">
    <property type="entry name" value="FSCA_dom_sf"/>
</dbReference>
<gene>
    <name evidence="2" type="ORF">ENK44_11860</name>
</gene>
<protein>
    <submittedName>
        <fullName evidence="2">DUF59 domain-containing protein</fullName>
    </submittedName>
</protein>
<dbReference type="InterPro" id="IPR002744">
    <property type="entry name" value="MIP18-like"/>
</dbReference>
<dbReference type="AlphaFoldDB" id="A0A7V4U3X1"/>
<accession>A0A7V4U3X1</accession>
<proteinExistence type="predicted"/>
<dbReference type="Gene3D" id="3.30.300.130">
    <property type="entry name" value="Fe-S cluster assembly (FSCA)"/>
    <property type="match status" value="1"/>
</dbReference>
<dbReference type="Pfam" id="PF01883">
    <property type="entry name" value="FeS_assembly_P"/>
    <property type="match status" value="1"/>
</dbReference>
<dbReference type="Proteomes" id="UP000885779">
    <property type="component" value="Unassembled WGS sequence"/>
</dbReference>
<sequence length="106" mass="12007">MNAEEKELLKQKTIDILRTVYDPEIPVDIWELGLVYDVSVQDDGKINIVMTLTTPNCPAAESLPAQIKHRVSQLEGAQDVNVEVVWEPPWNPQMMSEAARLQLGYM</sequence>
<feature type="domain" description="MIP18 family-like" evidence="1">
    <location>
        <begin position="14"/>
        <end position="84"/>
    </location>
</feature>
<dbReference type="PANTHER" id="PTHR42831:SF1">
    <property type="entry name" value="FE-S PROTEIN MATURATION AUXILIARY FACTOR YITW"/>
    <property type="match status" value="1"/>
</dbReference>
<dbReference type="SUPFAM" id="SSF117916">
    <property type="entry name" value="Fe-S cluster assembly (FSCA) domain-like"/>
    <property type="match status" value="1"/>
</dbReference>
<dbReference type="InterPro" id="IPR052339">
    <property type="entry name" value="Fe-S_Maturation_MIP18"/>
</dbReference>
<dbReference type="EMBL" id="DRQG01000109">
    <property type="protein sequence ID" value="HGY56394.1"/>
    <property type="molecule type" value="Genomic_DNA"/>
</dbReference>
<comment type="caution">
    <text evidence="2">The sequence shown here is derived from an EMBL/GenBank/DDBJ whole genome shotgun (WGS) entry which is preliminary data.</text>
</comment>